<dbReference type="PANTHER" id="PTHR42709:SF6">
    <property type="entry name" value="UNDECAPRENYL PHOSPHATE TRANSPORTER A"/>
    <property type="match status" value="1"/>
</dbReference>
<dbReference type="EMBL" id="FOHE01000006">
    <property type="protein sequence ID" value="SET17972.1"/>
    <property type="molecule type" value="Genomic_DNA"/>
</dbReference>
<name>A0A1I0CFS3_9BACI</name>
<sequence length="199" mass="22330">MENWLTDIMNEFGYIGITALIAFENIFPPIPSEVILTFGGFLTTSTSLSIFGVIAASTAGSVVGAIVLYIIGLQLDVSRLEKVIDRWGRYLRITKDDLYRADAWFDKYGVWTVFFCRFVPLIRSLISVPAGMSNMNVGLFLLFTSLGTIIWNSVLVILGASVGESWEVIIEYMEVYSKVIYVGLIVLTVFLLYILLKRK</sequence>
<keyword evidence="10" id="KW-1185">Reference proteome</keyword>
<keyword evidence="5 7" id="KW-1133">Transmembrane helix</keyword>
<comment type="subcellular location">
    <subcellularLocation>
        <location evidence="1">Cell membrane</location>
        <topology evidence="1">Multi-pass membrane protein</topology>
    </subcellularLocation>
</comment>
<dbReference type="InterPro" id="IPR032816">
    <property type="entry name" value="VTT_dom"/>
</dbReference>
<comment type="similarity">
    <text evidence="2">Belongs to the DedA family.</text>
</comment>
<dbReference type="RefSeq" id="WP_090868896.1">
    <property type="nucleotide sequence ID" value="NZ_FOHE01000006.1"/>
</dbReference>
<dbReference type="InterPro" id="IPR051311">
    <property type="entry name" value="DedA_domain"/>
</dbReference>
<feature type="transmembrane region" description="Helical" evidence="7">
    <location>
        <begin position="179"/>
        <end position="196"/>
    </location>
</feature>
<evidence type="ECO:0000259" key="8">
    <source>
        <dbReference type="Pfam" id="PF09335"/>
    </source>
</evidence>
<reference evidence="9 10" key="1">
    <citation type="submission" date="2016-10" db="EMBL/GenBank/DDBJ databases">
        <authorList>
            <person name="de Groot N.N."/>
        </authorList>
    </citation>
    <scope>NUCLEOTIDE SEQUENCE [LARGE SCALE GENOMIC DNA]</scope>
    <source>
        <strain evidence="9 10">IBRC-M 10780</strain>
    </source>
</reference>
<evidence type="ECO:0000313" key="10">
    <source>
        <dbReference type="Proteomes" id="UP000198618"/>
    </source>
</evidence>
<dbReference type="AlphaFoldDB" id="A0A1I0CFS3"/>
<dbReference type="Pfam" id="PF09335">
    <property type="entry name" value="VTT_dom"/>
    <property type="match status" value="1"/>
</dbReference>
<feature type="transmembrane region" description="Helical" evidence="7">
    <location>
        <begin position="138"/>
        <end position="159"/>
    </location>
</feature>
<dbReference type="Proteomes" id="UP000198618">
    <property type="component" value="Unassembled WGS sequence"/>
</dbReference>
<evidence type="ECO:0000256" key="5">
    <source>
        <dbReference type="ARBA" id="ARBA00022989"/>
    </source>
</evidence>
<protein>
    <submittedName>
        <fullName evidence="9">Membrane protein DedA, SNARE-associated domain</fullName>
    </submittedName>
</protein>
<evidence type="ECO:0000313" key="9">
    <source>
        <dbReference type="EMBL" id="SET17972.1"/>
    </source>
</evidence>
<dbReference type="STRING" id="930131.SAMN05216389_106191"/>
<evidence type="ECO:0000256" key="2">
    <source>
        <dbReference type="ARBA" id="ARBA00010792"/>
    </source>
</evidence>
<evidence type="ECO:0000256" key="6">
    <source>
        <dbReference type="ARBA" id="ARBA00023136"/>
    </source>
</evidence>
<keyword evidence="3" id="KW-1003">Cell membrane</keyword>
<feature type="domain" description="VTT" evidence="8">
    <location>
        <begin position="30"/>
        <end position="160"/>
    </location>
</feature>
<organism evidence="9 10">
    <name type="scientific">Oceanobacillus limi</name>
    <dbReference type="NCBI Taxonomy" id="930131"/>
    <lineage>
        <taxon>Bacteria</taxon>
        <taxon>Bacillati</taxon>
        <taxon>Bacillota</taxon>
        <taxon>Bacilli</taxon>
        <taxon>Bacillales</taxon>
        <taxon>Bacillaceae</taxon>
        <taxon>Oceanobacillus</taxon>
    </lineage>
</organism>
<evidence type="ECO:0000256" key="3">
    <source>
        <dbReference type="ARBA" id="ARBA00022475"/>
    </source>
</evidence>
<keyword evidence="6 7" id="KW-0472">Membrane</keyword>
<dbReference type="OrthoDB" id="9813426at2"/>
<dbReference type="GO" id="GO:0005886">
    <property type="term" value="C:plasma membrane"/>
    <property type="evidence" value="ECO:0007669"/>
    <property type="project" value="UniProtKB-SubCell"/>
</dbReference>
<proteinExistence type="inferred from homology"/>
<feature type="transmembrane region" description="Helical" evidence="7">
    <location>
        <begin position="48"/>
        <end position="71"/>
    </location>
</feature>
<evidence type="ECO:0000256" key="7">
    <source>
        <dbReference type="SAM" id="Phobius"/>
    </source>
</evidence>
<evidence type="ECO:0000256" key="1">
    <source>
        <dbReference type="ARBA" id="ARBA00004651"/>
    </source>
</evidence>
<feature type="transmembrane region" description="Helical" evidence="7">
    <location>
        <begin position="12"/>
        <end position="36"/>
    </location>
</feature>
<dbReference type="PANTHER" id="PTHR42709">
    <property type="entry name" value="ALKALINE PHOSPHATASE LIKE PROTEIN"/>
    <property type="match status" value="1"/>
</dbReference>
<keyword evidence="4 7" id="KW-0812">Transmembrane</keyword>
<evidence type="ECO:0000256" key="4">
    <source>
        <dbReference type="ARBA" id="ARBA00022692"/>
    </source>
</evidence>
<accession>A0A1I0CFS3</accession>
<gene>
    <name evidence="9" type="ORF">SAMN05216389_106191</name>
</gene>